<dbReference type="AlphaFoldDB" id="C3X2F1"/>
<evidence type="ECO:0000313" key="3">
    <source>
        <dbReference type="Proteomes" id="UP000003973"/>
    </source>
</evidence>
<comment type="caution">
    <text evidence="2">The sequence shown here is derived from an EMBL/GenBank/DDBJ whole genome shotgun (WGS) entry which is preliminary data.</text>
</comment>
<feature type="domain" description="Amidohydrolase-related" evidence="1">
    <location>
        <begin position="109"/>
        <end position="323"/>
    </location>
</feature>
<dbReference type="InterPro" id="IPR032466">
    <property type="entry name" value="Metal_Hydrolase"/>
</dbReference>
<sequence length="337" mass="38461">MFKWFWRCAGILVLSLGVQIQAGAGMLYPAWDSHLHYLDFTQRTDGIDELVRKMDAAGVKEAVVFGMPIVKMWSAADPVRPDYYLDTDARAYYFSATDFILAEHLEKQPEAVRQRFHPFISGINPLDLNAAEYIETLIRLYPGFWQGIGELMSRHDDLTAFTYGEPPRADHPALMKVYRLAAKYQLPVLIHHNISSASKREPIYAGEMERALKANPRTRFIWAHVGISRRIDVPALTEEADRLLAACPNLSFDLSWLVYDEHIAVSEASLAKWAALIEKYPDRFMIGSDKVGHWATYPDEMTKYNRLLKKLSPKTASRLASENIRNCLPKKPVVYTP</sequence>
<proteinExistence type="predicted"/>
<dbReference type="SUPFAM" id="SSF51556">
    <property type="entry name" value="Metallo-dependent hydrolases"/>
    <property type="match status" value="1"/>
</dbReference>
<dbReference type="EMBL" id="ACDP02000026">
    <property type="protein sequence ID" value="EEO27387.1"/>
    <property type="molecule type" value="Genomic_DNA"/>
</dbReference>
<reference evidence="2" key="1">
    <citation type="submission" date="2011-10" db="EMBL/GenBank/DDBJ databases">
        <title>The Genome Sequence of Oxalobacter formigenes HOxBLS.</title>
        <authorList>
            <consortium name="The Broad Institute Genome Sequencing Platform"/>
            <person name="Earl A."/>
            <person name="Ward D."/>
            <person name="Feldgarden M."/>
            <person name="Gevers D."/>
            <person name="Allison M.J."/>
            <person name="Humphrey S."/>
            <person name="Young S.K."/>
            <person name="Zeng Q."/>
            <person name="Gargeya S."/>
            <person name="Fitzgerald M."/>
            <person name="Haas B."/>
            <person name="Abouelleil A."/>
            <person name="Alvarado L."/>
            <person name="Arachchi H.M."/>
            <person name="Berlin A."/>
            <person name="Brown A."/>
            <person name="Chapman S.B."/>
            <person name="Chen Z."/>
            <person name="Dunbar C."/>
            <person name="Freedman E."/>
            <person name="Gearin G."/>
            <person name="Goldberg J."/>
            <person name="Griggs A."/>
            <person name="Gujja S."/>
            <person name="Heiman D."/>
            <person name="Howarth C."/>
            <person name="Larson L."/>
            <person name="Lui A."/>
            <person name="MacDonald P.J.P."/>
            <person name="Montmayeur A."/>
            <person name="Murphy C."/>
            <person name="Neiman D."/>
            <person name="Pearson M."/>
            <person name="Priest M."/>
            <person name="Roberts A."/>
            <person name="Saif S."/>
            <person name="Shea T."/>
            <person name="Shenoy N."/>
            <person name="Sisk P."/>
            <person name="Stolte C."/>
            <person name="Sykes S."/>
            <person name="Wortman J."/>
            <person name="Nusbaum C."/>
            <person name="Birren B."/>
        </authorList>
    </citation>
    <scope>NUCLEOTIDE SEQUENCE [LARGE SCALE GENOMIC DNA]</scope>
    <source>
        <strain evidence="2">HOxBLS</strain>
    </source>
</reference>
<keyword evidence="3" id="KW-1185">Reference proteome</keyword>
<gene>
    <name evidence="2" type="ORF">OFAG_00540</name>
</gene>
<protein>
    <recommendedName>
        <fullName evidence="1">Amidohydrolase-related domain-containing protein</fullName>
    </recommendedName>
</protein>
<evidence type="ECO:0000313" key="2">
    <source>
        <dbReference type="EMBL" id="EEO27387.1"/>
    </source>
</evidence>
<dbReference type="Proteomes" id="UP000003973">
    <property type="component" value="Unassembled WGS sequence"/>
</dbReference>
<accession>C3X2F1</accession>
<organism evidence="2 3">
    <name type="scientific">Oxalobacter paraformigenes</name>
    <dbReference type="NCBI Taxonomy" id="556268"/>
    <lineage>
        <taxon>Bacteria</taxon>
        <taxon>Pseudomonadati</taxon>
        <taxon>Pseudomonadota</taxon>
        <taxon>Betaproteobacteria</taxon>
        <taxon>Burkholderiales</taxon>
        <taxon>Oxalobacteraceae</taxon>
        <taxon>Oxalobacter</taxon>
    </lineage>
</organism>
<dbReference type="HOGENOM" id="CLU_059515_0_0_4"/>
<dbReference type="Pfam" id="PF04909">
    <property type="entry name" value="Amidohydro_2"/>
    <property type="match status" value="1"/>
</dbReference>
<name>C3X2F1_9BURK</name>
<dbReference type="InterPro" id="IPR006680">
    <property type="entry name" value="Amidohydro-rel"/>
</dbReference>
<evidence type="ECO:0000259" key="1">
    <source>
        <dbReference type="Pfam" id="PF04909"/>
    </source>
</evidence>
<dbReference type="GO" id="GO:0016787">
    <property type="term" value="F:hydrolase activity"/>
    <property type="evidence" value="ECO:0007669"/>
    <property type="project" value="InterPro"/>
</dbReference>
<dbReference type="Gene3D" id="3.20.20.140">
    <property type="entry name" value="Metal-dependent hydrolases"/>
    <property type="match status" value="1"/>
</dbReference>
<dbReference type="eggNOG" id="COG2159">
    <property type="taxonomic scope" value="Bacteria"/>
</dbReference>
<dbReference type="RefSeq" id="WP_005876346.1">
    <property type="nucleotide sequence ID" value="NZ_CABMNL010000001.1"/>
</dbReference>